<accession>A0ABT0EAE1</accession>
<dbReference type="RefSeq" id="WP_246953369.1">
    <property type="nucleotide sequence ID" value="NZ_JALKII010000010.1"/>
</dbReference>
<reference evidence="1" key="1">
    <citation type="submission" date="2022-04" db="EMBL/GenBank/DDBJ databases">
        <title>Alcanivorax sp. CY1518 draft genome sequence.</title>
        <authorList>
            <person name="Zhao G."/>
            <person name="An M."/>
        </authorList>
    </citation>
    <scope>NUCLEOTIDE SEQUENCE</scope>
    <source>
        <strain evidence="1">CY1518</strain>
    </source>
</reference>
<gene>
    <name evidence="1" type="ORF">MU846_12815</name>
</gene>
<sequence length="114" mass="13414">MLDLKELWLFALLGVAALWFWRAQGIREIALRATLQHCVGEEVSLLDQTVALRRIGLRRDNALRLRLWRRYQFEFTVTGGERYRGHTDMLGMNVSKITLPPHRFVSTPDDRRLH</sequence>
<evidence type="ECO:0000313" key="1">
    <source>
        <dbReference type="EMBL" id="MCK0538589.1"/>
    </source>
</evidence>
<protein>
    <submittedName>
        <fullName evidence="1">DUF3301 domain-containing protein</fullName>
    </submittedName>
</protein>
<evidence type="ECO:0000313" key="2">
    <source>
        <dbReference type="Proteomes" id="UP001165524"/>
    </source>
</evidence>
<dbReference type="InterPro" id="IPR021732">
    <property type="entry name" value="DUF3301"/>
</dbReference>
<keyword evidence="2" id="KW-1185">Reference proteome</keyword>
<organism evidence="1 2">
    <name type="scientific">Alcanivorax quisquiliarum</name>
    <dbReference type="NCBI Taxonomy" id="2933565"/>
    <lineage>
        <taxon>Bacteria</taxon>
        <taxon>Pseudomonadati</taxon>
        <taxon>Pseudomonadota</taxon>
        <taxon>Gammaproteobacteria</taxon>
        <taxon>Oceanospirillales</taxon>
        <taxon>Alcanivoracaceae</taxon>
        <taxon>Alcanivorax</taxon>
    </lineage>
</organism>
<dbReference type="EMBL" id="JALKII010000010">
    <property type="protein sequence ID" value="MCK0538589.1"/>
    <property type="molecule type" value="Genomic_DNA"/>
</dbReference>
<name>A0ABT0EAE1_9GAMM</name>
<comment type="caution">
    <text evidence="1">The sequence shown here is derived from an EMBL/GenBank/DDBJ whole genome shotgun (WGS) entry which is preliminary data.</text>
</comment>
<proteinExistence type="predicted"/>
<dbReference type="Pfam" id="PF11743">
    <property type="entry name" value="DUF3301"/>
    <property type="match status" value="1"/>
</dbReference>
<dbReference type="Proteomes" id="UP001165524">
    <property type="component" value="Unassembled WGS sequence"/>
</dbReference>